<dbReference type="InParanoid" id="W3XFZ2"/>
<dbReference type="AlphaFoldDB" id="W3XFZ2"/>
<name>W3XFZ2_PESFW</name>
<dbReference type="Proteomes" id="UP000030651">
    <property type="component" value="Unassembled WGS sequence"/>
</dbReference>
<dbReference type="RefSeq" id="XP_007829815.1">
    <property type="nucleotide sequence ID" value="XM_007831624.1"/>
</dbReference>
<protein>
    <submittedName>
        <fullName evidence="1">Uncharacterized protein</fullName>
    </submittedName>
</protein>
<dbReference type="KEGG" id="pfy:PFICI_03043"/>
<evidence type="ECO:0000313" key="1">
    <source>
        <dbReference type="EMBL" id="ETS85018.1"/>
    </source>
</evidence>
<reference evidence="2" key="1">
    <citation type="journal article" date="2015" name="BMC Genomics">
        <title>Genomic and transcriptomic analysis of the endophytic fungus Pestalotiopsis fici reveals its lifestyle and high potential for synthesis of natural products.</title>
        <authorList>
            <person name="Wang X."/>
            <person name="Zhang X."/>
            <person name="Liu L."/>
            <person name="Xiang M."/>
            <person name="Wang W."/>
            <person name="Sun X."/>
            <person name="Che Y."/>
            <person name="Guo L."/>
            <person name="Liu G."/>
            <person name="Guo L."/>
            <person name="Wang C."/>
            <person name="Yin W.B."/>
            <person name="Stadler M."/>
            <person name="Zhang X."/>
            <person name="Liu X."/>
        </authorList>
    </citation>
    <scope>NUCLEOTIDE SEQUENCE [LARGE SCALE GENOMIC DNA]</scope>
    <source>
        <strain evidence="2">W106-1 / CGMCC3.15140</strain>
    </source>
</reference>
<dbReference type="GeneID" id="19268056"/>
<dbReference type="eggNOG" id="ENOG502SKA0">
    <property type="taxonomic scope" value="Eukaryota"/>
</dbReference>
<proteinExistence type="predicted"/>
<dbReference type="OMA" id="TLEAYSW"/>
<evidence type="ECO:0000313" key="2">
    <source>
        <dbReference type="Proteomes" id="UP000030651"/>
    </source>
</evidence>
<gene>
    <name evidence="1" type="ORF">PFICI_03043</name>
</gene>
<accession>W3XFZ2</accession>
<dbReference type="OrthoDB" id="5086500at2759"/>
<organism evidence="1 2">
    <name type="scientific">Pestalotiopsis fici (strain W106-1 / CGMCC3.15140)</name>
    <dbReference type="NCBI Taxonomy" id="1229662"/>
    <lineage>
        <taxon>Eukaryota</taxon>
        <taxon>Fungi</taxon>
        <taxon>Dikarya</taxon>
        <taxon>Ascomycota</taxon>
        <taxon>Pezizomycotina</taxon>
        <taxon>Sordariomycetes</taxon>
        <taxon>Xylariomycetidae</taxon>
        <taxon>Amphisphaeriales</taxon>
        <taxon>Sporocadaceae</taxon>
        <taxon>Pestalotiopsis</taxon>
    </lineage>
</organism>
<sequence length="236" mass="25297">MYRYLAPVAALYLAGSARAEFGNSFYLGPFPDGQVITKATYSMAAPDVPTGYDSSDSSLWLSVWVGVQPQSDDEDNENLVQPLLNWCLDNESCGCAADEDQWCAAANTYTPSGQEGEDYVVVPTDATLDFEIAVNSSTNLIDQKIWINGELVSQKSDSSGMQPGVIYSANECSDANCGTLAAFSWTNMTLTLSAAVDSIEDYLALNVATSSGFTTTDGGLTWQVDEINMGTDTAWS</sequence>
<dbReference type="EMBL" id="KI912110">
    <property type="protein sequence ID" value="ETS85018.1"/>
    <property type="molecule type" value="Genomic_DNA"/>
</dbReference>
<dbReference type="HOGENOM" id="CLU_068720_2_0_1"/>
<keyword evidence="2" id="KW-1185">Reference proteome</keyword>